<evidence type="ECO:0000256" key="1">
    <source>
        <dbReference type="SAM" id="Phobius"/>
    </source>
</evidence>
<name>A0A3B0W3U4_9ZZZZ</name>
<dbReference type="InterPro" id="IPR050469">
    <property type="entry name" value="Diguanylate_Cyclase"/>
</dbReference>
<dbReference type="SMART" id="SM00267">
    <property type="entry name" value="GGDEF"/>
    <property type="match status" value="1"/>
</dbReference>
<gene>
    <name evidence="3" type="ORF">MNBD_GAMMA02-1236</name>
</gene>
<dbReference type="CDD" id="cd01949">
    <property type="entry name" value="GGDEF"/>
    <property type="match status" value="1"/>
</dbReference>
<dbReference type="PANTHER" id="PTHR45138">
    <property type="entry name" value="REGULATORY COMPONENTS OF SENSORY TRANSDUCTION SYSTEM"/>
    <property type="match status" value="1"/>
</dbReference>
<dbReference type="SUPFAM" id="SSF55073">
    <property type="entry name" value="Nucleotide cyclase"/>
    <property type="match status" value="1"/>
</dbReference>
<dbReference type="InterPro" id="IPR029787">
    <property type="entry name" value="Nucleotide_cyclase"/>
</dbReference>
<feature type="domain" description="GGDEF" evidence="2">
    <location>
        <begin position="811"/>
        <end position="943"/>
    </location>
</feature>
<sequence length="949" mass="108151">MWVCCLLCLNQNTHASVVGTPPIAEIDIPSEPYITFFDMTQDHNNVIYVSYEKGIKIYDGSRWHTLLIPNTYLTRVLYFDQQDRVVYVGGFDFFGYIKRNSYGQYEFIDLTPKENPVQFASIWGIVSCEDRIFFRALNHVYAFEPISGDLHSWSFVGRLGDIACFNNRTLLQDRSAGMKELSVNQWLDSPIKLEDNSLIYELEILQNKQIFIRSLTNNWRIIKNNQIKPIRFAGQLPELGTFASSMALGGNKVVLGGKSGSLTFLDFNTYTAESFKLSSGRISAITQANDGGLLILSSLKIYHLSWPSPWRIQDSATGLSSNIYDITTWNDQLYATSSGGVFVEDSDQSTQQHFKQLDWTNQEAWNLLPLNADEILLADSHYAYLISNQEKQVLTGVIYPRIFQVSRHNTDHIFMHTELDTRLLVRNNDSWSNWVVAEGKPSSVIELAADTLLITTVDGRFYKVIINQHFDAVEATIDMSNQANISPKAMTELKLFQGPGEKLFAATSEHYYQYRDDQFIETDLMGLSNVLPPAELSSMRLENGDDFWALSATKIFNLNAENIWQTIDATPYIKGGINDIEFLPEQIKLPANSMILSYLVNQTNNPTKPTGKMLITSAQLNPKDDSMPINLPVDSNKAYVFGSTDGNLTIQFSYTDIKNAASTNYQYRLKGLNEQWSPYSKNDQVSFLELSAGDYEFEVRALDVDGQTHTSQILPFVVEPVWYLTNWAKLLWLLLSMGLLFIVMKLFMKWREKIHEEQKRALKATINERTQELKLANLALQDLAHKDSLTGLSNRLYLDKYINELIDNRISKVAVIMMDMDHFKNYNDTFGHLAGDHLLAKFAKSLLTRIKRKQDLVARYGGEEFLIILPESTEEYTQEAAENIRLHTEEQQEKTTISIGVTFSDTNQTIKSTKDIFELIDQADKALYEAKTTGRNQVAVFNKETTQSD</sequence>
<feature type="transmembrane region" description="Helical" evidence="1">
    <location>
        <begin position="730"/>
        <end position="748"/>
    </location>
</feature>
<dbReference type="AlphaFoldDB" id="A0A3B0W3U4"/>
<keyword evidence="1" id="KW-1133">Transmembrane helix</keyword>
<dbReference type="Gene3D" id="3.30.70.270">
    <property type="match status" value="1"/>
</dbReference>
<dbReference type="InterPro" id="IPR013783">
    <property type="entry name" value="Ig-like_fold"/>
</dbReference>
<dbReference type="Pfam" id="PF07495">
    <property type="entry name" value="Y_Y_Y"/>
    <property type="match status" value="1"/>
</dbReference>
<protein>
    <recommendedName>
        <fullName evidence="2">GGDEF domain-containing protein</fullName>
    </recommendedName>
</protein>
<dbReference type="PANTHER" id="PTHR45138:SF9">
    <property type="entry name" value="DIGUANYLATE CYCLASE DGCM-RELATED"/>
    <property type="match status" value="1"/>
</dbReference>
<dbReference type="GO" id="GO:0043709">
    <property type="term" value="P:cell adhesion involved in single-species biofilm formation"/>
    <property type="evidence" value="ECO:0007669"/>
    <property type="project" value="TreeGrafter"/>
</dbReference>
<dbReference type="SUPFAM" id="SSF50998">
    <property type="entry name" value="Quinoprotein alcohol dehydrogenase-like"/>
    <property type="match status" value="1"/>
</dbReference>
<dbReference type="NCBIfam" id="TIGR00254">
    <property type="entry name" value="GGDEF"/>
    <property type="match status" value="1"/>
</dbReference>
<dbReference type="InterPro" id="IPR011123">
    <property type="entry name" value="Y_Y_Y"/>
</dbReference>
<keyword evidence="1" id="KW-0472">Membrane</keyword>
<evidence type="ECO:0000259" key="2">
    <source>
        <dbReference type="PROSITE" id="PS50887"/>
    </source>
</evidence>
<dbReference type="InterPro" id="IPR043128">
    <property type="entry name" value="Rev_trsase/Diguanyl_cyclase"/>
</dbReference>
<dbReference type="GO" id="GO:0005886">
    <property type="term" value="C:plasma membrane"/>
    <property type="evidence" value="ECO:0007669"/>
    <property type="project" value="TreeGrafter"/>
</dbReference>
<evidence type="ECO:0000313" key="3">
    <source>
        <dbReference type="EMBL" id="VAW47120.1"/>
    </source>
</evidence>
<dbReference type="InterPro" id="IPR011047">
    <property type="entry name" value="Quinoprotein_ADH-like_sf"/>
</dbReference>
<dbReference type="EMBL" id="UOFA01000322">
    <property type="protein sequence ID" value="VAW47120.1"/>
    <property type="molecule type" value="Genomic_DNA"/>
</dbReference>
<dbReference type="Pfam" id="PF00990">
    <property type="entry name" value="GGDEF"/>
    <property type="match status" value="1"/>
</dbReference>
<dbReference type="PROSITE" id="PS50887">
    <property type="entry name" value="GGDEF"/>
    <property type="match status" value="1"/>
</dbReference>
<dbReference type="GO" id="GO:1902201">
    <property type="term" value="P:negative regulation of bacterial-type flagellum-dependent cell motility"/>
    <property type="evidence" value="ECO:0007669"/>
    <property type="project" value="TreeGrafter"/>
</dbReference>
<keyword evidence="1" id="KW-0812">Transmembrane</keyword>
<accession>A0A3B0W3U4</accession>
<organism evidence="3">
    <name type="scientific">hydrothermal vent metagenome</name>
    <dbReference type="NCBI Taxonomy" id="652676"/>
    <lineage>
        <taxon>unclassified sequences</taxon>
        <taxon>metagenomes</taxon>
        <taxon>ecological metagenomes</taxon>
    </lineage>
</organism>
<reference evidence="3" key="1">
    <citation type="submission" date="2018-06" db="EMBL/GenBank/DDBJ databases">
        <authorList>
            <person name="Zhirakovskaya E."/>
        </authorList>
    </citation>
    <scope>NUCLEOTIDE SEQUENCE</scope>
</reference>
<dbReference type="InterPro" id="IPR000160">
    <property type="entry name" value="GGDEF_dom"/>
</dbReference>
<dbReference type="FunFam" id="3.30.70.270:FF:000001">
    <property type="entry name" value="Diguanylate cyclase domain protein"/>
    <property type="match status" value="1"/>
</dbReference>
<proteinExistence type="predicted"/>
<dbReference type="GO" id="GO:0052621">
    <property type="term" value="F:diguanylate cyclase activity"/>
    <property type="evidence" value="ECO:0007669"/>
    <property type="project" value="TreeGrafter"/>
</dbReference>
<dbReference type="Gene3D" id="2.60.40.10">
    <property type="entry name" value="Immunoglobulins"/>
    <property type="match status" value="1"/>
</dbReference>